<accession>A0AAJ5W8Y4</accession>
<feature type="chain" id="PRO_5042489247" evidence="4">
    <location>
        <begin position="20"/>
        <end position="816"/>
    </location>
</feature>
<feature type="domain" description="Outer membrane protein beta-barrel" evidence="6">
    <location>
        <begin position="385"/>
        <end position="790"/>
    </location>
</feature>
<evidence type="ECO:0000313" key="7">
    <source>
        <dbReference type="EMBL" id="WEK20888.1"/>
    </source>
</evidence>
<evidence type="ECO:0000256" key="2">
    <source>
        <dbReference type="ARBA" id="ARBA00023136"/>
    </source>
</evidence>
<dbReference type="InterPro" id="IPR036942">
    <property type="entry name" value="Beta-barrel_TonB_sf"/>
</dbReference>
<keyword evidence="4" id="KW-0732">Signal</keyword>
<dbReference type="SUPFAM" id="SSF49464">
    <property type="entry name" value="Carboxypeptidase regulatory domain-like"/>
    <property type="match status" value="1"/>
</dbReference>
<dbReference type="InterPro" id="IPR037066">
    <property type="entry name" value="Plug_dom_sf"/>
</dbReference>
<dbReference type="Gene3D" id="2.60.40.1120">
    <property type="entry name" value="Carboxypeptidase-like, regulatory domain"/>
    <property type="match status" value="1"/>
</dbReference>
<dbReference type="PANTHER" id="PTHR40980">
    <property type="entry name" value="PLUG DOMAIN-CONTAINING PROTEIN"/>
    <property type="match status" value="1"/>
</dbReference>
<dbReference type="Gene3D" id="2.40.170.20">
    <property type="entry name" value="TonB-dependent receptor, beta-barrel domain"/>
    <property type="match status" value="1"/>
</dbReference>
<dbReference type="InterPro" id="IPR012910">
    <property type="entry name" value="Plug_dom"/>
</dbReference>
<evidence type="ECO:0000256" key="3">
    <source>
        <dbReference type="ARBA" id="ARBA00023237"/>
    </source>
</evidence>
<protein>
    <submittedName>
        <fullName evidence="7">TonB-dependent receptor</fullName>
    </submittedName>
</protein>
<evidence type="ECO:0000313" key="8">
    <source>
        <dbReference type="Proteomes" id="UP001214530"/>
    </source>
</evidence>
<dbReference type="AlphaFoldDB" id="A0AAJ5W8Y4"/>
<organism evidence="7 8">
    <name type="scientific">Candidatus Pedobacter colombiensis</name>
    <dbReference type="NCBI Taxonomy" id="3121371"/>
    <lineage>
        <taxon>Bacteria</taxon>
        <taxon>Pseudomonadati</taxon>
        <taxon>Bacteroidota</taxon>
        <taxon>Sphingobacteriia</taxon>
        <taxon>Sphingobacteriales</taxon>
        <taxon>Sphingobacteriaceae</taxon>
        <taxon>Pedobacter</taxon>
    </lineage>
</organism>
<comment type="subcellular location">
    <subcellularLocation>
        <location evidence="1">Cell outer membrane</location>
    </subcellularLocation>
</comment>
<dbReference type="SUPFAM" id="SSF56935">
    <property type="entry name" value="Porins"/>
    <property type="match status" value="1"/>
</dbReference>
<dbReference type="InterPro" id="IPR041700">
    <property type="entry name" value="OMP_b-brl_3"/>
</dbReference>
<gene>
    <name evidence="7" type="ORF">P0Y49_07030</name>
</gene>
<proteinExistence type="predicted"/>
<feature type="domain" description="TonB-dependent receptor plug" evidence="5">
    <location>
        <begin position="135"/>
        <end position="225"/>
    </location>
</feature>
<dbReference type="Pfam" id="PF14905">
    <property type="entry name" value="OMP_b-brl_3"/>
    <property type="match status" value="1"/>
</dbReference>
<dbReference type="GO" id="GO:0009279">
    <property type="term" value="C:cell outer membrane"/>
    <property type="evidence" value="ECO:0007669"/>
    <property type="project" value="UniProtKB-SubCell"/>
</dbReference>
<dbReference type="EMBL" id="CP119313">
    <property type="protein sequence ID" value="WEK20888.1"/>
    <property type="molecule type" value="Genomic_DNA"/>
</dbReference>
<dbReference type="Pfam" id="PF13620">
    <property type="entry name" value="CarboxypepD_reg"/>
    <property type="match status" value="1"/>
</dbReference>
<keyword evidence="2" id="KW-0472">Membrane</keyword>
<dbReference type="Pfam" id="PF07715">
    <property type="entry name" value="Plug"/>
    <property type="match status" value="1"/>
</dbReference>
<dbReference type="PANTHER" id="PTHR40980:SF4">
    <property type="entry name" value="TONB-DEPENDENT RECEPTOR-LIKE BETA-BARREL DOMAIN-CONTAINING PROTEIN"/>
    <property type="match status" value="1"/>
</dbReference>
<dbReference type="Proteomes" id="UP001214530">
    <property type="component" value="Chromosome"/>
</dbReference>
<dbReference type="Gene3D" id="2.170.130.10">
    <property type="entry name" value="TonB-dependent receptor, plug domain"/>
    <property type="match status" value="1"/>
</dbReference>
<keyword evidence="7" id="KW-0675">Receptor</keyword>
<name>A0AAJ5W8Y4_9SPHI</name>
<evidence type="ECO:0000256" key="1">
    <source>
        <dbReference type="ARBA" id="ARBA00004442"/>
    </source>
</evidence>
<sequence>MKISSRFILLLMFLQAAWAFGQSGQGRISGRVQDEFGLPLPGTTVSLFHFGDSLRLKAVISDSLGRFLFTDLPLGRFQLRVTVIGFSRYISAPLLINTNHFQAADILIPLAQLATSLQGVTISGRREAVKRQVDRTVVNVDAFISNAGSNALEVLEQAPGVQVSNDQISLKGRQSVTIFIDDKPAYLQGTDLANYLKALPASVLDKVEIMSNPPARYDAAGNGGIINIKLKKTRVTGFSVNVISENIQGRYGRVTQSANLNLRKGRLNLFSNINNFTGAGFTQTQSTRSYGEVKDGGLKSFDQHTFTKVPISRQFGKLGMDYELSPKTTLGLVVAGMNRNQRSNSQINNSQQYLGTPDTLLLGDNRAKTVVNYANVNLNFKQVYDTAGREWTVDADYIRQKQGYSSLNKSITQATVGTSGLNSEEFITSLPSAIDIYSVKSDYVQPIRRQSKLCFGLKSSWAKSNNLADYASILNGVFQPDFDLAQHFVYRERISAVYVNYNNSYKRFSYQLGLRVENSTTRGQQQDQQQALDSTFKRNYFNLFPTLFLTYNPGTGTDHKMTFSYGRRIDRPEYADLNPFAAPRDRFNYQQGNPNLRPQFADNLELSYIFRNMLTLAVFYNHLKDGIEQTLKVIGNSFYQSKDNIGSKQIVGFTMDGSFTVNKWWVINPSFIYNRNYSRTVLNGLHLQVNSDNWHIWTIHQFNFSPGWTAEVSGNYSSAVTYSQFHESPSWFVHAGIGKKFWKDMASIRFNVRDVFYSRVDGQKFNNLNGITGYSRTNWDTRNYALIFSYRFSKGAKVNSNGGKSANNENIPLRIL</sequence>
<evidence type="ECO:0000259" key="6">
    <source>
        <dbReference type="Pfam" id="PF14905"/>
    </source>
</evidence>
<keyword evidence="3" id="KW-0998">Cell outer membrane</keyword>
<evidence type="ECO:0000259" key="5">
    <source>
        <dbReference type="Pfam" id="PF07715"/>
    </source>
</evidence>
<evidence type="ECO:0000256" key="4">
    <source>
        <dbReference type="SAM" id="SignalP"/>
    </source>
</evidence>
<dbReference type="InterPro" id="IPR008969">
    <property type="entry name" value="CarboxyPept-like_regulatory"/>
</dbReference>
<feature type="signal peptide" evidence="4">
    <location>
        <begin position="1"/>
        <end position="19"/>
    </location>
</feature>
<reference evidence="7" key="1">
    <citation type="submission" date="2023-03" db="EMBL/GenBank/DDBJ databases">
        <title>Andean soil-derived lignocellulolytic bacterial consortium as a source of novel taxa and putative plastic-active enzymes.</title>
        <authorList>
            <person name="Diaz-Garcia L."/>
            <person name="Chuvochina M."/>
            <person name="Feuerriegel G."/>
            <person name="Bunk B."/>
            <person name="Sproer C."/>
            <person name="Streit W.R."/>
            <person name="Rodriguez L.M."/>
            <person name="Overmann J."/>
            <person name="Jimenez D.J."/>
        </authorList>
    </citation>
    <scope>NUCLEOTIDE SEQUENCE</scope>
    <source>
        <strain evidence="7">MAG 3858</strain>
    </source>
</reference>